<organism evidence="2 3">
    <name type="scientific">Chelatococcus reniformis</name>
    <dbReference type="NCBI Taxonomy" id="1494448"/>
    <lineage>
        <taxon>Bacteria</taxon>
        <taxon>Pseudomonadati</taxon>
        <taxon>Pseudomonadota</taxon>
        <taxon>Alphaproteobacteria</taxon>
        <taxon>Hyphomicrobiales</taxon>
        <taxon>Chelatococcaceae</taxon>
        <taxon>Chelatococcus</taxon>
    </lineage>
</organism>
<evidence type="ECO:0000313" key="2">
    <source>
        <dbReference type="EMBL" id="GGC49339.1"/>
    </source>
</evidence>
<dbReference type="InterPro" id="IPR011335">
    <property type="entry name" value="Restrct_endonuc-II-like"/>
</dbReference>
<evidence type="ECO:0000259" key="1">
    <source>
        <dbReference type="Pfam" id="PF04480"/>
    </source>
</evidence>
<dbReference type="PANTHER" id="PTHR38590">
    <property type="entry name" value="BLL0828 PROTEIN"/>
    <property type="match status" value="1"/>
</dbReference>
<dbReference type="Gene3D" id="3.40.960.10">
    <property type="entry name" value="VSR Endonuclease"/>
    <property type="match status" value="1"/>
</dbReference>
<dbReference type="CDD" id="cd01038">
    <property type="entry name" value="Endonuclease_DUF559"/>
    <property type="match status" value="1"/>
</dbReference>
<dbReference type="PANTHER" id="PTHR38590:SF1">
    <property type="entry name" value="BLL0828 PROTEIN"/>
    <property type="match status" value="1"/>
</dbReference>
<protein>
    <recommendedName>
        <fullName evidence="1">DUF559 domain-containing protein</fullName>
    </recommendedName>
</protein>
<dbReference type="AlphaFoldDB" id="A0A916TXR7"/>
<feature type="domain" description="DUF559" evidence="1">
    <location>
        <begin position="7"/>
        <end position="103"/>
    </location>
</feature>
<keyword evidence="3" id="KW-1185">Reference proteome</keyword>
<dbReference type="InterPro" id="IPR047216">
    <property type="entry name" value="Endonuclease_DUF559_bact"/>
</dbReference>
<dbReference type="InterPro" id="IPR007569">
    <property type="entry name" value="DUF559"/>
</dbReference>
<dbReference type="EMBL" id="BMGG01000001">
    <property type="protein sequence ID" value="GGC49339.1"/>
    <property type="molecule type" value="Genomic_DNA"/>
</dbReference>
<accession>A0A916TXR7</accession>
<dbReference type="Pfam" id="PF04480">
    <property type="entry name" value="DUF559"/>
    <property type="match status" value="1"/>
</dbReference>
<proteinExistence type="predicted"/>
<dbReference type="Proteomes" id="UP000637002">
    <property type="component" value="Unassembled WGS sequence"/>
</dbReference>
<name>A0A916TXR7_9HYPH</name>
<reference evidence="2" key="2">
    <citation type="submission" date="2020-09" db="EMBL/GenBank/DDBJ databases">
        <authorList>
            <person name="Sun Q."/>
            <person name="Zhou Y."/>
        </authorList>
    </citation>
    <scope>NUCLEOTIDE SEQUENCE</scope>
    <source>
        <strain evidence="2">CGMCC 1.12919</strain>
    </source>
</reference>
<reference evidence="2" key="1">
    <citation type="journal article" date="2014" name="Int. J. Syst. Evol. Microbiol.">
        <title>Complete genome sequence of Corynebacterium casei LMG S-19264T (=DSM 44701T), isolated from a smear-ripened cheese.</title>
        <authorList>
            <consortium name="US DOE Joint Genome Institute (JGI-PGF)"/>
            <person name="Walter F."/>
            <person name="Albersmeier A."/>
            <person name="Kalinowski J."/>
            <person name="Ruckert C."/>
        </authorList>
    </citation>
    <scope>NUCLEOTIDE SEQUENCE</scope>
    <source>
        <strain evidence="2">CGMCC 1.12919</strain>
    </source>
</reference>
<sequence>MVPMPVTRARTLRRQMTPAERKLWHHLKRIPLAHSHFRRQAPIGRFVVDFVCHEAKLVVDLDGGHHETAAQAGHDVSRTMALKADGYRVLQFWNREVLQGIESFSTRSWRPSMTEASRAKRCGGE</sequence>
<comment type="caution">
    <text evidence="2">The sequence shown here is derived from an EMBL/GenBank/DDBJ whole genome shotgun (WGS) entry which is preliminary data.</text>
</comment>
<gene>
    <name evidence="2" type="ORF">GCM10010994_05610</name>
</gene>
<dbReference type="SUPFAM" id="SSF52980">
    <property type="entry name" value="Restriction endonuclease-like"/>
    <property type="match status" value="1"/>
</dbReference>
<evidence type="ECO:0000313" key="3">
    <source>
        <dbReference type="Proteomes" id="UP000637002"/>
    </source>
</evidence>